<dbReference type="RefSeq" id="WP_160799231.1">
    <property type="nucleotide sequence ID" value="NZ_WUUL01000001.1"/>
</dbReference>
<keyword evidence="1" id="KW-0472">Membrane</keyword>
<accession>A0A6I4VQE5</accession>
<evidence type="ECO:0000256" key="1">
    <source>
        <dbReference type="SAM" id="Phobius"/>
    </source>
</evidence>
<evidence type="ECO:0000313" key="2">
    <source>
        <dbReference type="EMBL" id="MXQ52176.1"/>
    </source>
</evidence>
<keyword evidence="1" id="KW-1133">Transmembrane helix</keyword>
<dbReference type="EMBL" id="WUUL01000001">
    <property type="protein sequence ID" value="MXQ52176.1"/>
    <property type="molecule type" value="Genomic_DNA"/>
</dbReference>
<dbReference type="Pfam" id="PF14004">
    <property type="entry name" value="DUF4227"/>
    <property type="match status" value="1"/>
</dbReference>
<dbReference type="Proteomes" id="UP000430692">
    <property type="component" value="Unassembled WGS sequence"/>
</dbReference>
<evidence type="ECO:0000313" key="3">
    <source>
        <dbReference type="Proteomes" id="UP000430692"/>
    </source>
</evidence>
<gene>
    <name evidence="2" type="ORF">GSM42_00115</name>
</gene>
<dbReference type="InterPro" id="IPR025321">
    <property type="entry name" value="DUF4227"/>
</dbReference>
<reference evidence="2 3" key="1">
    <citation type="submission" date="2019-12" db="EMBL/GenBank/DDBJ databases">
        <title>Whole-genome analyses of novel actinobacteria.</title>
        <authorList>
            <person name="Sahin N."/>
            <person name="Saygin H."/>
        </authorList>
    </citation>
    <scope>NUCLEOTIDE SEQUENCE [LARGE SCALE GENOMIC DNA]</scope>
    <source>
        <strain evidence="2 3">KC615</strain>
    </source>
</reference>
<comment type="caution">
    <text evidence="2">The sequence shown here is derived from an EMBL/GenBank/DDBJ whole genome shotgun (WGS) entry which is preliminary data.</text>
</comment>
<proteinExistence type="predicted"/>
<sequence length="78" mass="9302">MIFSLQKIKRVSLFIGLFLLFVFLISQLFHLLTTFFPPRSPYQEPFGNAVKVSTFEQIDQSFSNTWLDRLFVFYWIGE</sequence>
<name>A0A6I4VQE5_9BACL</name>
<dbReference type="AlphaFoldDB" id="A0A6I4VQE5"/>
<keyword evidence="1" id="KW-0812">Transmembrane</keyword>
<protein>
    <submittedName>
        <fullName evidence="2">DUF4227 family protein</fullName>
    </submittedName>
</protein>
<keyword evidence="3" id="KW-1185">Reference proteome</keyword>
<feature type="transmembrane region" description="Helical" evidence="1">
    <location>
        <begin position="12"/>
        <end position="32"/>
    </location>
</feature>
<organism evidence="2 3">
    <name type="scientific">Shimazuella alba</name>
    <dbReference type="NCBI Taxonomy" id="2690964"/>
    <lineage>
        <taxon>Bacteria</taxon>
        <taxon>Bacillati</taxon>
        <taxon>Bacillota</taxon>
        <taxon>Bacilli</taxon>
        <taxon>Bacillales</taxon>
        <taxon>Thermoactinomycetaceae</taxon>
        <taxon>Shimazuella</taxon>
    </lineage>
</organism>